<dbReference type="Proteomes" id="UP000765507">
    <property type="component" value="Unassembled WGS sequence"/>
</dbReference>
<evidence type="ECO:0000313" key="2">
    <source>
        <dbReference type="Proteomes" id="UP000765507"/>
    </source>
</evidence>
<protein>
    <submittedName>
        <fullName evidence="1">Uncharacterized protein</fullName>
    </submittedName>
</protein>
<sequence length="233" mass="26945">MPVAKDIRSSLVYCTPPRDVCYVVLYIGHPCKKSLLWLFRFWCALAKEGHQNREAEPKDYDINEVPLGSKNLCQSTYSRFGTVDGTWITTYQDHLSQPYTNKGYREIEIRKSMLNEDNFDDGVIDRETGLPKTGVGAVLPRHPSDHFQMYLDTTYRIDYVPPYDYTPYIGAQPDGYSIVHRKCHSQFTDTDDYRRHGINTWQDESGIYANADIKQKVFPVTNPIPSNVHEDHL</sequence>
<proteinExistence type="predicted"/>
<comment type="caution">
    <text evidence="1">The sequence shown here is derived from an EMBL/GenBank/DDBJ whole genome shotgun (WGS) entry which is preliminary data.</text>
</comment>
<reference evidence="1 2" key="1">
    <citation type="journal article" date="2020" name="G3 (Bethesda)">
        <title>Draft Genome of the Common Snapping Turtle, Chelydra serpentina, a Model for Phenotypic Plasticity in Reptiles.</title>
        <authorList>
            <person name="Das D."/>
            <person name="Singh S.K."/>
            <person name="Bierstedt J."/>
            <person name="Erickson A."/>
            <person name="Galli G.L.J."/>
            <person name="Crossley D.A. 2nd"/>
            <person name="Rhen T."/>
        </authorList>
    </citation>
    <scope>NUCLEOTIDE SEQUENCE [LARGE SCALE GENOMIC DNA]</scope>
    <source>
        <strain evidence="1">KW</strain>
    </source>
</reference>
<dbReference type="PANTHER" id="PTHR35069:SF1">
    <property type="entry name" value="CILIA- AND FLAGELLA-ASSOCIATED PROTEIN 95"/>
    <property type="match status" value="1"/>
</dbReference>
<dbReference type="Pfam" id="PF15139">
    <property type="entry name" value="CFAP95"/>
    <property type="match status" value="1"/>
</dbReference>
<name>A0A8T1T6Y8_CHESE</name>
<gene>
    <name evidence="1" type="ORF">G0U57_012320</name>
</gene>
<keyword evidence="2" id="KW-1185">Reference proteome</keyword>
<dbReference type="OrthoDB" id="309575at2759"/>
<evidence type="ECO:0000313" key="1">
    <source>
        <dbReference type="EMBL" id="KAG6936555.1"/>
    </source>
</evidence>
<dbReference type="AlphaFoldDB" id="A0A8T1T6Y8"/>
<dbReference type="EMBL" id="JAHGAV010000032">
    <property type="protein sequence ID" value="KAG6936555.1"/>
    <property type="molecule type" value="Genomic_DNA"/>
</dbReference>
<dbReference type="InterPro" id="IPR027905">
    <property type="entry name" value="CFAP95"/>
</dbReference>
<dbReference type="GO" id="GO:0005886">
    <property type="term" value="C:plasma membrane"/>
    <property type="evidence" value="ECO:0007669"/>
    <property type="project" value="TreeGrafter"/>
</dbReference>
<accession>A0A8T1T6Y8</accession>
<organism evidence="1 2">
    <name type="scientific">Chelydra serpentina</name>
    <name type="common">Snapping turtle</name>
    <name type="synonym">Testudo serpentina</name>
    <dbReference type="NCBI Taxonomy" id="8475"/>
    <lineage>
        <taxon>Eukaryota</taxon>
        <taxon>Metazoa</taxon>
        <taxon>Chordata</taxon>
        <taxon>Craniata</taxon>
        <taxon>Vertebrata</taxon>
        <taxon>Euteleostomi</taxon>
        <taxon>Archelosauria</taxon>
        <taxon>Testudinata</taxon>
        <taxon>Testudines</taxon>
        <taxon>Cryptodira</taxon>
        <taxon>Durocryptodira</taxon>
        <taxon>Americhelydia</taxon>
        <taxon>Chelydroidea</taxon>
        <taxon>Chelydridae</taxon>
        <taxon>Chelydra</taxon>
    </lineage>
</organism>
<dbReference type="PANTHER" id="PTHR35069">
    <property type="entry name" value="PROTEIN C9ORF135"/>
    <property type="match status" value="1"/>
</dbReference>